<dbReference type="GO" id="GO:0005819">
    <property type="term" value="C:spindle"/>
    <property type="evidence" value="ECO:0007669"/>
    <property type="project" value="UniProtKB-SubCell"/>
</dbReference>
<evidence type="ECO:0000256" key="2">
    <source>
        <dbReference type="ARBA" id="ARBA00004613"/>
    </source>
</evidence>
<evidence type="ECO:0000256" key="17">
    <source>
        <dbReference type="PIRSR" id="PIRSR630616-2"/>
    </source>
</evidence>
<keyword evidence="7" id="KW-0808">Transferase</keyword>
<dbReference type="SUPFAM" id="SSF50814">
    <property type="entry name" value="Lipocalins"/>
    <property type="match status" value="1"/>
</dbReference>
<accession>A0A8J6GAW5</accession>
<dbReference type="InterPro" id="IPR000719">
    <property type="entry name" value="Prot_kinase_dom"/>
</dbReference>
<evidence type="ECO:0000256" key="16">
    <source>
        <dbReference type="PIRSR" id="PIRSR630616-1"/>
    </source>
</evidence>
<dbReference type="InterPro" id="IPR012674">
    <property type="entry name" value="Calycin"/>
</dbReference>
<evidence type="ECO:0000256" key="8">
    <source>
        <dbReference type="ARBA" id="ARBA00022729"/>
    </source>
</evidence>
<dbReference type="InterPro" id="IPR030616">
    <property type="entry name" value="Aur-like"/>
</dbReference>
<dbReference type="FunFam" id="3.30.200.20:FF:000042">
    <property type="entry name" value="Aurora kinase A"/>
    <property type="match status" value="1"/>
</dbReference>
<keyword evidence="9 17" id="KW-0547">Nucleotide-binding</keyword>
<dbReference type="PRINTS" id="PR01175">
    <property type="entry name" value="VNEBNERGLAND"/>
</dbReference>
<feature type="domain" description="Protein kinase" evidence="20">
    <location>
        <begin position="284"/>
        <end position="419"/>
    </location>
</feature>
<evidence type="ECO:0000313" key="21">
    <source>
        <dbReference type="EMBL" id="KAH0506897.1"/>
    </source>
</evidence>
<evidence type="ECO:0000256" key="3">
    <source>
        <dbReference type="ARBA" id="ARBA00012513"/>
    </source>
</evidence>
<dbReference type="GO" id="GO:0004674">
    <property type="term" value="F:protein serine/threonine kinase activity"/>
    <property type="evidence" value="ECO:0007669"/>
    <property type="project" value="UniProtKB-KW"/>
</dbReference>
<keyword evidence="13" id="KW-0131">Cell cycle</keyword>
<keyword evidence="11" id="KW-0418">Kinase</keyword>
<name>A0A8J6GAW5_MICOH</name>
<keyword evidence="8 19" id="KW-0732">Signal</keyword>
<comment type="catalytic activity">
    <reaction evidence="15">
        <text>L-seryl-[protein] + ATP = O-phospho-L-seryl-[protein] + ADP + H(+)</text>
        <dbReference type="Rhea" id="RHEA:17989"/>
        <dbReference type="Rhea" id="RHEA-COMP:9863"/>
        <dbReference type="Rhea" id="RHEA-COMP:11604"/>
        <dbReference type="ChEBI" id="CHEBI:15378"/>
        <dbReference type="ChEBI" id="CHEBI:29999"/>
        <dbReference type="ChEBI" id="CHEBI:30616"/>
        <dbReference type="ChEBI" id="CHEBI:83421"/>
        <dbReference type="ChEBI" id="CHEBI:456216"/>
        <dbReference type="EC" id="2.7.11.1"/>
    </reaction>
</comment>
<gene>
    <name evidence="21" type="ORF">LTLLF_171220</name>
</gene>
<evidence type="ECO:0000256" key="10">
    <source>
        <dbReference type="ARBA" id="ARBA00022776"/>
    </source>
</evidence>
<dbReference type="EMBL" id="JAATJU010023844">
    <property type="protein sequence ID" value="KAH0506897.1"/>
    <property type="molecule type" value="Genomic_DNA"/>
</dbReference>
<dbReference type="Gene3D" id="2.40.128.20">
    <property type="match status" value="1"/>
</dbReference>
<feature type="active site" description="Proton acceptor" evidence="16">
    <location>
        <position position="406"/>
    </location>
</feature>
<dbReference type="GO" id="GO:0005524">
    <property type="term" value="F:ATP binding"/>
    <property type="evidence" value="ECO:0007669"/>
    <property type="project" value="UniProtKB-UniRule"/>
</dbReference>
<dbReference type="SMART" id="SM00220">
    <property type="entry name" value="S_TKc"/>
    <property type="match status" value="1"/>
</dbReference>
<dbReference type="InterPro" id="IPR017441">
    <property type="entry name" value="Protein_kinase_ATP_BS"/>
</dbReference>
<dbReference type="Gene3D" id="3.30.200.20">
    <property type="entry name" value="Phosphorylase Kinase, domain 1"/>
    <property type="match status" value="1"/>
</dbReference>
<dbReference type="PROSITE" id="PS00107">
    <property type="entry name" value="PROTEIN_KINASE_ATP"/>
    <property type="match status" value="1"/>
</dbReference>
<comment type="subcellular location">
    <subcellularLocation>
        <location evidence="1">Cytoplasm</location>
        <location evidence="1">Cytoskeleton</location>
        <location evidence="1">Spindle</location>
    </subcellularLocation>
    <subcellularLocation>
        <location evidence="2">Secreted</location>
    </subcellularLocation>
</comment>
<evidence type="ECO:0000256" key="5">
    <source>
        <dbReference type="ARBA" id="ARBA00022527"/>
    </source>
</evidence>
<dbReference type="PANTHER" id="PTHR24350">
    <property type="entry name" value="SERINE/THREONINE-PROTEIN KINASE IAL-RELATED"/>
    <property type="match status" value="1"/>
</dbReference>
<evidence type="ECO:0000256" key="1">
    <source>
        <dbReference type="ARBA" id="ARBA00004186"/>
    </source>
</evidence>
<evidence type="ECO:0000256" key="19">
    <source>
        <dbReference type="SAM" id="SignalP"/>
    </source>
</evidence>
<dbReference type="PROSITE" id="PS50011">
    <property type="entry name" value="PROTEIN_KINASE_DOM"/>
    <property type="match status" value="1"/>
</dbReference>
<keyword evidence="10" id="KW-0498">Mitosis</keyword>
<comment type="caution">
    <text evidence="21">The sequence shown here is derived from an EMBL/GenBank/DDBJ whole genome shotgun (WGS) entry which is preliminary data.</text>
</comment>
<evidence type="ECO:0000256" key="18">
    <source>
        <dbReference type="PROSITE-ProRule" id="PRU10141"/>
    </source>
</evidence>
<feature type="binding site" evidence="17">
    <location>
        <position position="294"/>
    </location>
    <ligand>
        <name>ATP</name>
        <dbReference type="ChEBI" id="CHEBI:30616"/>
    </ligand>
</feature>
<evidence type="ECO:0000256" key="13">
    <source>
        <dbReference type="ARBA" id="ARBA00023306"/>
    </source>
</evidence>
<feature type="binding site" evidence="17 18">
    <location>
        <position position="313"/>
    </location>
    <ligand>
        <name>ATP</name>
        <dbReference type="ChEBI" id="CHEBI:30616"/>
    </ligand>
</feature>
<dbReference type="Pfam" id="PF00069">
    <property type="entry name" value="Pkinase"/>
    <property type="match status" value="1"/>
</dbReference>
<dbReference type="InterPro" id="IPR002450">
    <property type="entry name" value="von_Ebner_gland"/>
</dbReference>
<feature type="signal peptide" evidence="19">
    <location>
        <begin position="1"/>
        <end position="19"/>
    </location>
</feature>
<dbReference type="EC" id="2.7.11.1" evidence="3"/>
<sequence length="419" mass="48306">MKRLLLTLILLGLVAVLKAQEFPSDDKEDYSGTWYPKAMIHNGSLPSHNIPSKFFPVKMTALEGGDLEAEVIFWKNGQCHNVKILMKKTDEPGKFTSFDNKRFIYITALPVKDHYIMYCEGRLPGKLFGVGKLVGRNPEENPEAMEEFKKFVQRKGLKVEDIIVQELNGTFSPLGFFWFLQSTVCLKATRTQGKWLSPDLGEYYVRIKVLTRLVTFIQTGSYLEPLEMAFASSREAAGTKQPVGLQLLQHLGKTVTALQHSITDNHWPDGAQPLNQEAFTIDDFEIGHSLGKGKFGNVYLAPLKENHFTVALKVLFKSQRGEEELEHRLRREAEIQAHLQHLNILCLYGYFRYARWVSLILEYAPRDKLCNELQRNHALEEQRTVTIMEELEDALTYRYEKVIHRDMERETLLLELRVK</sequence>
<keyword evidence="5" id="KW-0723">Serine/threonine-protein kinase</keyword>
<keyword evidence="4" id="KW-0964">Secreted</keyword>
<evidence type="ECO:0000256" key="4">
    <source>
        <dbReference type="ARBA" id="ARBA00022525"/>
    </source>
</evidence>
<dbReference type="GO" id="GO:0005576">
    <property type="term" value="C:extracellular region"/>
    <property type="evidence" value="ECO:0007669"/>
    <property type="project" value="UniProtKB-SubCell"/>
</dbReference>
<evidence type="ECO:0000256" key="14">
    <source>
        <dbReference type="ARBA" id="ARBA00047899"/>
    </source>
</evidence>
<evidence type="ECO:0000256" key="7">
    <source>
        <dbReference type="ARBA" id="ARBA00022679"/>
    </source>
</evidence>
<dbReference type="CDD" id="cd19414">
    <property type="entry name" value="lipocalin_1_3_4_13-like"/>
    <property type="match status" value="1"/>
</dbReference>
<comment type="catalytic activity">
    <reaction evidence="14">
        <text>L-threonyl-[protein] + ATP = O-phospho-L-threonyl-[protein] + ADP + H(+)</text>
        <dbReference type="Rhea" id="RHEA:46608"/>
        <dbReference type="Rhea" id="RHEA-COMP:11060"/>
        <dbReference type="Rhea" id="RHEA-COMP:11605"/>
        <dbReference type="ChEBI" id="CHEBI:15378"/>
        <dbReference type="ChEBI" id="CHEBI:30013"/>
        <dbReference type="ChEBI" id="CHEBI:30616"/>
        <dbReference type="ChEBI" id="CHEBI:61977"/>
        <dbReference type="ChEBI" id="CHEBI:456216"/>
        <dbReference type="EC" id="2.7.11.1"/>
    </reaction>
</comment>
<organism evidence="21 22">
    <name type="scientific">Microtus ochrogaster</name>
    <name type="common">Prairie vole</name>
    <dbReference type="NCBI Taxonomy" id="79684"/>
    <lineage>
        <taxon>Eukaryota</taxon>
        <taxon>Metazoa</taxon>
        <taxon>Chordata</taxon>
        <taxon>Craniata</taxon>
        <taxon>Vertebrata</taxon>
        <taxon>Euteleostomi</taxon>
        <taxon>Mammalia</taxon>
        <taxon>Eutheria</taxon>
        <taxon>Euarchontoglires</taxon>
        <taxon>Glires</taxon>
        <taxon>Rodentia</taxon>
        <taxon>Myomorpha</taxon>
        <taxon>Muroidea</taxon>
        <taxon>Cricetidae</taxon>
        <taxon>Arvicolinae</taxon>
        <taxon>Microtus</taxon>
    </lineage>
</organism>
<evidence type="ECO:0000256" key="11">
    <source>
        <dbReference type="ARBA" id="ARBA00022777"/>
    </source>
</evidence>
<evidence type="ECO:0000256" key="6">
    <source>
        <dbReference type="ARBA" id="ARBA00022618"/>
    </source>
</evidence>
<dbReference type="AlphaFoldDB" id="A0A8J6GAW5"/>
<dbReference type="GO" id="GO:0051301">
    <property type="term" value="P:cell division"/>
    <property type="evidence" value="ECO:0007669"/>
    <property type="project" value="UniProtKB-KW"/>
</dbReference>
<evidence type="ECO:0000256" key="15">
    <source>
        <dbReference type="ARBA" id="ARBA00048679"/>
    </source>
</evidence>
<evidence type="ECO:0000256" key="12">
    <source>
        <dbReference type="ARBA" id="ARBA00022840"/>
    </source>
</evidence>
<feature type="binding site" evidence="17">
    <location>
        <begin position="362"/>
        <end position="364"/>
    </location>
    <ligand>
        <name>ATP</name>
        <dbReference type="ChEBI" id="CHEBI:30616"/>
    </ligand>
</feature>
<proteinExistence type="predicted"/>
<reference evidence="21" key="1">
    <citation type="submission" date="2020-03" db="EMBL/GenBank/DDBJ databases">
        <title>Studies in the Genomics of Life Span.</title>
        <authorList>
            <person name="Glass D."/>
        </authorList>
    </citation>
    <scope>NUCLEOTIDE SEQUENCE</scope>
    <source>
        <strain evidence="21">LTLLF</strain>
        <tissue evidence="21">Muscle</tissue>
    </source>
</reference>
<dbReference type="InterPro" id="IPR011009">
    <property type="entry name" value="Kinase-like_dom_sf"/>
</dbReference>
<dbReference type="InterPro" id="IPR000566">
    <property type="entry name" value="Lipocln_cytosolic_FA-bd_dom"/>
</dbReference>
<evidence type="ECO:0000259" key="20">
    <source>
        <dbReference type="PROSITE" id="PS50011"/>
    </source>
</evidence>
<protein>
    <recommendedName>
        <fullName evidence="3">non-specific serine/threonine protein kinase</fullName>
        <ecNumber evidence="3">2.7.11.1</ecNumber>
    </recommendedName>
</protein>
<keyword evidence="12 17" id="KW-0067">ATP-binding</keyword>
<evidence type="ECO:0000313" key="22">
    <source>
        <dbReference type="Proteomes" id="UP000710432"/>
    </source>
</evidence>
<evidence type="ECO:0000256" key="9">
    <source>
        <dbReference type="ARBA" id="ARBA00022741"/>
    </source>
</evidence>
<dbReference type="SUPFAM" id="SSF56112">
    <property type="entry name" value="Protein kinase-like (PK-like)"/>
    <property type="match status" value="1"/>
</dbReference>
<keyword evidence="6" id="KW-0132">Cell division</keyword>
<dbReference type="Pfam" id="PF00061">
    <property type="entry name" value="Lipocalin"/>
    <property type="match status" value="1"/>
</dbReference>
<dbReference type="Proteomes" id="UP000710432">
    <property type="component" value="Unassembled WGS sequence"/>
</dbReference>
<feature type="chain" id="PRO_5035162904" description="non-specific serine/threonine protein kinase" evidence="19">
    <location>
        <begin position="20"/>
        <end position="419"/>
    </location>
</feature>